<protein>
    <submittedName>
        <fullName evidence="6">Transcriptional regulator</fullName>
    </submittedName>
</protein>
<dbReference type="GO" id="GO:0003677">
    <property type="term" value="F:DNA binding"/>
    <property type="evidence" value="ECO:0007669"/>
    <property type="project" value="UniProtKB-KW"/>
</dbReference>
<dbReference type="SUPFAM" id="SSF51206">
    <property type="entry name" value="cAMP-binding domain-like"/>
    <property type="match status" value="1"/>
</dbReference>
<feature type="domain" description="HTH crp-type" evidence="5">
    <location>
        <begin position="203"/>
        <end position="274"/>
    </location>
</feature>
<dbReference type="CDD" id="cd00092">
    <property type="entry name" value="HTH_CRP"/>
    <property type="match status" value="1"/>
</dbReference>
<dbReference type="InterPro" id="IPR036390">
    <property type="entry name" value="WH_DNA-bd_sf"/>
</dbReference>
<dbReference type="PANTHER" id="PTHR24567:SF75">
    <property type="entry name" value="FUMARATE AND NITRATE REDUCTION REGULATORY PROTEIN"/>
    <property type="match status" value="1"/>
</dbReference>
<reference evidence="6 7" key="1">
    <citation type="submission" date="2017-10" db="EMBL/GenBank/DDBJ databases">
        <authorList>
            <person name="Banno H."/>
            <person name="Chua N.-H."/>
        </authorList>
    </citation>
    <scope>NUCLEOTIDE SEQUENCE [LARGE SCALE GENOMIC DNA]</scope>
    <source>
        <strain evidence="6 7">YW11</strain>
    </source>
</reference>
<dbReference type="EMBL" id="PDNU01000061">
    <property type="protein sequence ID" value="PHK93182.1"/>
    <property type="molecule type" value="Genomic_DNA"/>
</dbReference>
<evidence type="ECO:0000259" key="5">
    <source>
        <dbReference type="PROSITE" id="PS51063"/>
    </source>
</evidence>
<keyword evidence="3" id="KW-0804">Transcription</keyword>
<name>A0A2C6XXB6_9PROT</name>
<dbReference type="PRINTS" id="PR00034">
    <property type="entry name" value="HTHCRP"/>
</dbReference>
<evidence type="ECO:0000313" key="7">
    <source>
        <dbReference type="Proteomes" id="UP000223527"/>
    </source>
</evidence>
<proteinExistence type="predicted"/>
<sequence>MRAGARRALTRISGSPEEEGRYVIPRTWFSGMEARWRCAETVPAHPWWRRPMPNVTRATKPAPGLPPCLPPFLPFTDRPERGGAAIPGRPSRHLRGSEIYAEGSAIRQLYRVVSGAVRVCRMLPDGRRFIAQFALPGEVFGLDGVEEHRFSAEAVTEAVLIAFARRDLEACLDREPLAAQSWQAYTLEKLAAAQDRFILLGCRSATERVAHFLLDLAARARPGREGLALPMSRYDMADYLGLTAETVSRTLTLLRKAGMIAIEDNHRLHLLDTGRLMQAAEPGRAAA</sequence>
<dbReference type="PROSITE" id="PS00042">
    <property type="entry name" value="HTH_CRP_1"/>
    <property type="match status" value="1"/>
</dbReference>
<dbReference type="InterPro" id="IPR000595">
    <property type="entry name" value="cNMP-bd_dom"/>
</dbReference>
<evidence type="ECO:0000256" key="3">
    <source>
        <dbReference type="ARBA" id="ARBA00023163"/>
    </source>
</evidence>
<dbReference type="Proteomes" id="UP000223527">
    <property type="component" value="Unassembled WGS sequence"/>
</dbReference>
<keyword evidence="2" id="KW-0238">DNA-binding</keyword>
<dbReference type="GO" id="GO:0005829">
    <property type="term" value="C:cytosol"/>
    <property type="evidence" value="ECO:0007669"/>
    <property type="project" value="TreeGrafter"/>
</dbReference>
<feature type="domain" description="Cyclic nucleotide-binding" evidence="4">
    <location>
        <begin position="96"/>
        <end position="141"/>
    </location>
</feature>
<dbReference type="Gene3D" id="1.10.10.10">
    <property type="entry name" value="Winged helix-like DNA-binding domain superfamily/Winged helix DNA-binding domain"/>
    <property type="match status" value="1"/>
</dbReference>
<dbReference type="InterPro" id="IPR018335">
    <property type="entry name" value="Tscrpt_reg_HTH_Crp-type_CS"/>
</dbReference>
<dbReference type="InterPro" id="IPR012318">
    <property type="entry name" value="HTH_CRP"/>
</dbReference>
<comment type="caution">
    <text evidence="6">The sequence shown here is derived from an EMBL/GenBank/DDBJ whole genome shotgun (WGS) entry which is preliminary data.</text>
</comment>
<dbReference type="InterPro" id="IPR050397">
    <property type="entry name" value="Env_Response_Regulators"/>
</dbReference>
<dbReference type="GO" id="GO:0003700">
    <property type="term" value="F:DNA-binding transcription factor activity"/>
    <property type="evidence" value="ECO:0007669"/>
    <property type="project" value="InterPro"/>
</dbReference>
<dbReference type="SUPFAM" id="SSF46785">
    <property type="entry name" value="Winged helix' DNA-binding domain"/>
    <property type="match status" value="1"/>
</dbReference>
<dbReference type="CDD" id="cd00038">
    <property type="entry name" value="CAP_ED"/>
    <property type="match status" value="1"/>
</dbReference>
<dbReference type="Gene3D" id="2.60.120.10">
    <property type="entry name" value="Jelly Rolls"/>
    <property type="match status" value="1"/>
</dbReference>
<evidence type="ECO:0000256" key="2">
    <source>
        <dbReference type="ARBA" id="ARBA00023125"/>
    </source>
</evidence>
<organism evidence="6 7">
    <name type="scientific">Teichococcus rhizosphaerae</name>
    <dbReference type="NCBI Taxonomy" id="1335062"/>
    <lineage>
        <taxon>Bacteria</taxon>
        <taxon>Pseudomonadati</taxon>
        <taxon>Pseudomonadota</taxon>
        <taxon>Alphaproteobacteria</taxon>
        <taxon>Acetobacterales</taxon>
        <taxon>Roseomonadaceae</taxon>
        <taxon>Roseomonas</taxon>
    </lineage>
</organism>
<dbReference type="Pfam" id="PF13545">
    <property type="entry name" value="HTH_Crp_2"/>
    <property type="match status" value="1"/>
</dbReference>
<evidence type="ECO:0000259" key="4">
    <source>
        <dbReference type="PROSITE" id="PS50042"/>
    </source>
</evidence>
<evidence type="ECO:0000313" key="6">
    <source>
        <dbReference type="EMBL" id="PHK93182.1"/>
    </source>
</evidence>
<dbReference type="InterPro" id="IPR018490">
    <property type="entry name" value="cNMP-bd_dom_sf"/>
</dbReference>
<dbReference type="OrthoDB" id="7584044at2"/>
<gene>
    <name evidence="6" type="ORF">CR162_19960</name>
</gene>
<dbReference type="PROSITE" id="PS51063">
    <property type="entry name" value="HTH_CRP_2"/>
    <property type="match status" value="1"/>
</dbReference>
<evidence type="ECO:0000256" key="1">
    <source>
        <dbReference type="ARBA" id="ARBA00023015"/>
    </source>
</evidence>
<dbReference type="PANTHER" id="PTHR24567">
    <property type="entry name" value="CRP FAMILY TRANSCRIPTIONAL REGULATORY PROTEIN"/>
    <property type="match status" value="1"/>
</dbReference>
<dbReference type="SMART" id="SM00419">
    <property type="entry name" value="HTH_CRP"/>
    <property type="match status" value="1"/>
</dbReference>
<accession>A0A2C6XXB6</accession>
<dbReference type="PROSITE" id="PS50042">
    <property type="entry name" value="CNMP_BINDING_3"/>
    <property type="match status" value="1"/>
</dbReference>
<keyword evidence="7" id="KW-1185">Reference proteome</keyword>
<dbReference type="InterPro" id="IPR036388">
    <property type="entry name" value="WH-like_DNA-bd_sf"/>
</dbReference>
<keyword evidence="1" id="KW-0805">Transcription regulation</keyword>
<dbReference type="AlphaFoldDB" id="A0A2C6XXB6"/>
<dbReference type="Pfam" id="PF00027">
    <property type="entry name" value="cNMP_binding"/>
    <property type="match status" value="1"/>
</dbReference>
<dbReference type="InterPro" id="IPR014710">
    <property type="entry name" value="RmlC-like_jellyroll"/>
</dbReference>